<dbReference type="Proteomes" id="UP001241377">
    <property type="component" value="Unassembled WGS sequence"/>
</dbReference>
<comment type="caution">
    <text evidence="1">The sequence shown here is derived from an EMBL/GenBank/DDBJ whole genome shotgun (WGS) entry which is preliminary data.</text>
</comment>
<organism evidence="1 2">
    <name type="scientific">Naganishia cerealis</name>
    <dbReference type="NCBI Taxonomy" id="610337"/>
    <lineage>
        <taxon>Eukaryota</taxon>
        <taxon>Fungi</taxon>
        <taxon>Dikarya</taxon>
        <taxon>Basidiomycota</taxon>
        <taxon>Agaricomycotina</taxon>
        <taxon>Tremellomycetes</taxon>
        <taxon>Filobasidiales</taxon>
        <taxon>Filobasidiaceae</taxon>
        <taxon>Naganishia</taxon>
    </lineage>
</organism>
<evidence type="ECO:0000313" key="2">
    <source>
        <dbReference type="Proteomes" id="UP001241377"/>
    </source>
</evidence>
<proteinExistence type="predicted"/>
<protein>
    <submittedName>
        <fullName evidence="1">Uncharacterized protein</fullName>
    </submittedName>
</protein>
<name>A0ACC2W8U9_9TREE</name>
<evidence type="ECO:0000313" key="1">
    <source>
        <dbReference type="EMBL" id="KAJ9107027.1"/>
    </source>
</evidence>
<reference evidence="1" key="1">
    <citation type="submission" date="2023-04" db="EMBL/GenBank/DDBJ databases">
        <title>Draft Genome sequencing of Naganishia species isolated from polar environments using Oxford Nanopore Technology.</title>
        <authorList>
            <person name="Leo P."/>
            <person name="Venkateswaran K."/>
        </authorList>
    </citation>
    <scope>NUCLEOTIDE SEQUENCE</scope>
    <source>
        <strain evidence="1">MNA-CCFEE 5261</strain>
    </source>
</reference>
<sequence>MSTKVAPTRKVVTSSTKTNTLAKNGKNSREVEEEEDEFGGYGSEEASAETRKKTKATSAKQASVSSTSVKKAESTKDIKKPSRDDTAVTMDVAEEDEPPRKRTSSRLQGKTRAPDALPPIPSATTSVKTSAKSAKSLLRETVGKETHEEEADLGSRVIELEQELLQIQAQLDRRTSERDSYVKQVKELKDKKSSDADKLYEKYKATADSRATAQDQVIETLQELNDRLNSRVSSLEKDLKLAKTVKPVEKEVKKQPEVDEDLVKKLKARLQAVEEQSKQKDVQIKDYETEVKLAKDAIASANKKLVTAQSASSITRDAEETAKDADIIKWYEDLTNLVVLSVKVVQGDCGREVDYTPIGLEAEKDQAFLSRLDMLKDPFTFTRDQAYAFMANLQEKMTSGEDTEE</sequence>
<accession>A0ACC2W8U9</accession>
<gene>
    <name evidence="1" type="ORF">QFC19_002896</name>
</gene>
<keyword evidence="2" id="KW-1185">Reference proteome</keyword>
<dbReference type="EMBL" id="JASBWR010000026">
    <property type="protein sequence ID" value="KAJ9107027.1"/>
    <property type="molecule type" value="Genomic_DNA"/>
</dbReference>